<dbReference type="InterPro" id="IPR006311">
    <property type="entry name" value="TAT_signal"/>
</dbReference>
<evidence type="ECO:0000313" key="3">
    <source>
        <dbReference type="Proteomes" id="UP001139353"/>
    </source>
</evidence>
<keyword evidence="1" id="KW-0732">Signal</keyword>
<dbReference type="PROSITE" id="PS51318">
    <property type="entry name" value="TAT"/>
    <property type="match status" value="1"/>
</dbReference>
<accession>A0A9X2C2V5</accession>
<dbReference type="AlphaFoldDB" id="A0A9X2C2V5"/>
<evidence type="ECO:0000313" key="2">
    <source>
        <dbReference type="EMBL" id="MCK9686510.1"/>
    </source>
</evidence>
<protein>
    <submittedName>
        <fullName evidence="2">Gluconate 2-dehydrogenase subunit 3 family protein</fullName>
    </submittedName>
</protein>
<proteinExistence type="predicted"/>
<gene>
    <name evidence="2" type="ORF">LPC04_12405</name>
</gene>
<comment type="caution">
    <text evidence="2">The sequence shown here is derived from an EMBL/GenBank/DDBJ whole genome shotgun (WGS) entry which is preliminary data.</text>
</comment>
<reference evidence="2" key="1">
    <citation type="submission" date="2021-11" db="EMBL/GenBank/DDBJ databases">
        <title>BS-T2-15 a new species belonging to the Comamonadaceae family isolated from the soil of a French oak forest.</title>
        <authorList>
            <person name="Mieszkin S."/>
            <person name="Alain K."/>
        </authorList>
    </citation>
    <scope>NUCLEOTIDE SEQUENCE</scope>
    <source>
        <strain evidence="2">BS-T2-15</strain>
    </source>
</reference>
<dbReference type="EMBL" id="JAJLJH010000002">
    <property type="protein sequence ID" value="MCK9686510.1"/>
    <property type="molecule type" value="Genomic_DNA"/>
</dbReference>
<organism evidence="2 3">
    <name type="scientific">Scleromatobacter humisilvae</name>
    <dbReference type="NCBI Taxonomy" id="2897159"/>
    <lineage>
        <taxon>Bacteria</taxon>
        <taxon>Pseudomonadati</taxon>
        <taxon>Pseudomonadota</taxon>
        <taxon>Betaproteobacteria</taxon>
        <taxon>Burkholderiales</taxon>
        <taxon>Sphaerotilaceae</taxon>
        <taxon>Scleromatobacter</taxon>
    </lineage>
</organism>
<dbReference type="Proteomes" id="UP001139353">
    <property type="component" value="Unassembled WGS sequence"/>
</dbReference>
<dbReference type="Pfam" id="PF13618">
    <property type="entry name" value="Gluconate_2-dh3"/>
    <property type="match status" value="1"/>
</dbReference>
<evidence type="ECO:0000256" key="1">
    <source>
        <dbReference type="SAM" id="SignalP"/>
    </source>
</evidence>
<name>A0A9X2C2V5_9BURK</name>
<dbReference type="RefSeq" id="WP_275682533.1">
    <property type="nucleotide sequence ID" value="NZ_JAJLJH010000002.1"/>
</dbReference>
<feature type="signal peptide" evidence="1">
    <location>
        <begin position="1"/>
        <end position="26"/>
    </location>
</feature>
<keyword evidence="3" id="KW-1185">Reference proteome</keyword>
<sequence length="247" mass="26400">MDEQRLSRRRLLTAGAVIGAVPVVTAAAATLGGSDVPFNEGQANAPLAVDAGSSWTWFTDAEAAFIMAAVARLIPADDLGPGAVEAGVPTFIDRQLAGPYGRGERWYMQGPWSPGLPTQGYQTRLTPAGLYRAAIKAIDAAVVRESRGGSFAKLAVADQDAFLQRLEKGDVALDGLDAKAFFAQLLQNTMEGFWSDPIYGGNKDMAGWKLIGFPGARYDNTEFVAKHGDKYPLPPVGINGRVEWIRS</sequence>
<dbReference type="InterPro" id="IPR027056">
    <property type="entry name" value="Gluconate_2DH_su3"/>
</dbReference>
<feature type="chain" id="PRO_5040997868" evidence="1">
    <location>
        <begin position="27"/>
        <end position="247"/>
    </location>
</feature>